<sequence>MGRVKFEAGMFLRIFMLFRYDCCSCPTYKDRMFLLVIANMVNWFFALYGATTTPGDFATYLLAILIVNGLLYVAFYMIMKLRSGEKILPLPLFLIICSLFCWIFALVFFFSNLTSWQKSPARSRQGNKDCILLGFYDHHDIWHFLSACALFFSFLGLLTLDDDLLRTPRRNIPVF</sequence>
<dbReference type="AlphaFoldDB" id="A0AAD9R6D4"/>
<keyword evidence="7" id="KW-0325">Glycoprotein</keyword>
<evidence type="ECO:0000256" key="7">
    <source>
        <dbReference type="ARBA" id="ARBA00023180"/>
    </source>
</evidence>
<name>A0AAD9R6D4_ACRCE</name>
<keyword evidence="5 8" id="KW-1133">Transmembrane helix</keyword>
<evidence type="ECO:0000256" key="6">
    <source>
        <dbReference type="ARBA" id="ARBA00023136"/>
    </source>
</evidence>
<dbReference type="Pfam" id="PF13965">
    <property type="entry name" value="SID-1_RNA_chan"/>
    <property type="match status" value="1"/>
</dbReference>
<reference evidence="9" key="1">
    <citation type="journal article" date="2023" name="G3 (Bethesda)">
        <title>Whole genome assembly and annotation of the endangered Caribbean coral Acropora cervicornis.</title>
        <authorList>
            <person name="Selwyn J.D."/>
            <person name="Vollmer S.V."/>
        </authorList>
    </citation>
    <scope>NUCLEOTIDE SEQUENCE</scope>
    <source>
        <strain evidence="9">K2</strain>
    </source>
</reference>
<dbReference type="PANTHER" id="PTHR12185">
    <property type="entry name" value="SID1 TRANSMEMBRANE FAMILY MEMEBER"/>
    <property type="match status" value="1"/>
</dbReference>
<gene>
    <name evidence="9" type="ORF">P5673_001313</name>
</gene>
<evidence type="ECO:0000256" key="1">
    <source>
        <dbReference type="ARBA" id="ARBA00004141"/>
    </source>
</evidence>
<feature type="transmembrane region" description="Helical" evidence="8">
    <location>
        <begin position="90"/>
        <end position="110"/>
    </location>
</feature>
<evidence type="ECO:0000313" key="9">
    <source>
        <dbReference type="EMBL" id="KAK2573636.1"/>
    </source>
</evidence>
<evidence type="ECO:0000256" key="3">
    <source>
        <dbReference type="ARBA" id="ARBA00022692"/>
    </source>
</evidence>
<keyword evidence="4" id="KW-0732">Signal</keyword>
<reference evidence="9" key="2">
    <citation type="journal article" date="2023" name="Science">
        <title>Genomic signatures of disease resistance in endangered staghorn corals.</title>
        <authorList>
            <person name="Vollmer S.V."/>
            <person name="Selwyn J.D."/>
            <person name="Despard B.A."/>
            <person name="Roesel C.L."/>
        </authorList>
    </citation>
    <scope>NUCLEOTIDE SEQUENCE</scope>
    <source>
        <strain evidence="9">K2</strain>
    </source>
</reference>
<dbReference type="GO" id="GO:0005764">
    <property type="term" value="C:lysosome"/>
    <property type="evidence" value="ECO:0007669"/>
    <property type="project" value="TreeGrafter"/>
</dbReference>
<feature type="transmembrane region" description="Helical" evidence="8">
    <location>
        <begin position="57"/>
        <end position="78"/>
    </location>
</feature>
<dbReference type="GO" id="GO:0003725">
    <property type="term" value="F:double-stranded RNA binding"/>
    <property type="evidence" value="ECO:0007669"/>
    <property type="project" value="TreeGrafter"/>
</dbReference>
<dbReference type="PANTHER" id="PTHR12185:SF14">
    <property type="entry name" value="CHOLESTEROL UPTAKE PROTEIN 1"/>
    <property type="match status" value="1"/>
</dbReference>
<evidence type="ECO:0000313" key="10">
    <source>
        <dbReference type="Proteomes" id="UP001249851"/>
    </source>
</evidence>
<comment type="similarity">
    <text evidence="2">Belongs to the SID1 family.</text>
</comment>
<keyword evidence="10" id="KW-1185">Reference proteome</keyword>
<organism evidence="9 10">
    <name type="scientific">Acropora cervicornis</name>
    <name type="common">Staghorn coral</name>
    <dbReference type="NCBI Taxonomy" id="6130"/>
    <lineage>
        <taxon>Eukaryota</taxon>
        <taxon>Metazoa</taxon>
        <taxon>Cnidaria</taxon>
        <taxon>Anthozoa</taxon>
        <taxon>Hexacorallia</taxon>
        <taxon>Scleractinia</taxon>
        <taxon>Astrocoeniina</taxon>
        <taxon>Acroporidae</taxon>
        <taxon>Acropora</taxon>
    </lineage>
</organism>
<dbReference type="EMBL" id="JARQWQ010000002">
    <property type="protein sequence ID" value="KAK2573636.1"/>
    <property type="molecule type" value="Genomic_DNA"/>
</dbReference>
<dbReference type="GO" id="GO:0005886">
    <property type="term" value="C:plasma membrane"/>
    <property type="evidence" value="ECO:0007669"/>
    <property type="project" value="TreeGrafter"/>
</dbReference>
<evidence type="ECO:0000256" key="2">
    <source>
        <dbReference type="ARBA" id="ARBA00006618"/>
    </source>
</evidence>
<feature type="transmembrane region" description="Helical" evidence="8">
    <location>
        <begin position="141"/>
        <end position="160"/>
    </location>
</feature>
<keyword evidence="3 8" id="KW-0812">Transmembrane</keyword>
<evidence type="ECO:0000256" key="4">
    <source>
        <dbReference type="ARBA" id="ARBA00022729"/>
    </source>
</evidence>
<dbReference type="Proteomes" id="UP001249851">
    <property type="component" value="Unassembled WGS sequence"/>
</dbReference>
<comment type="subcellular location">
    <subcellularLocation>
        <location evidence="1">Membrane</location>
        <topology evidence="1">Multi-pass membrane protein</topology>
    </subcellularLocation>
</comment>
<keyword evidence="6 8" id="KW-0472">Membrane</keyword>
<evidence type="ECO:0000256" key="8">
    <source>
        <dbReference type="SAM" id="Phobius"/>
    </source>
</evidence>
<dbReference type="InterPro" id="IPR025958">
    <property type="entry name" value="SID1_TM_fam"/>
</dbReference>
<comment type="caution">
    <text evidence="9">The sequence shown here is derived from an EMBL/GenBank/DDBJ whole genome shotgun (WGS) entry which is preliminary data.</text>
</comment>
<proteinExistence type="inferred from homology"/>
<accession>A0AAD9R6D4</accession>
<dbReference type="GO" id="GO:0051033">
    <property type="term" value="F:RNA transmembrane transporter activity"/>
    <property type="evidence" value="ECO:0007669"/>
    <property type="project" value="TreeGrafter"/>
</dbReference>
<evidence type="ECO:0000256" key="5">
    <source>
        <dbReference type="ARBA" id="ARBA00022989"/>
    </source>
</evidence>
<feature type="transmembrane region" description="Helical" evidence="8">
    <location>
        <begin position="33"/>
        <end position="51"/>
    </location>
</feature>
<protein>
    <submittedName>
        <fullName evidence="9">SID1 transmembrane family member 1</fullName>
    </submittedName>
</protein>